<name>V9FLV2_PHYNI</name>
<reference evidence="1 2" key="1">
    <citation type="submission" date="2013-11" db="EMBL/GenBank/DDBJ databases">
        <title>The Genome Sequence of Phytophthora parasitica P1569.</title>
        <authorList>
            <consortium name="The Broad Institute Genomics Platform"/>
            <person name="Russ C."/>
            <person name="Tyler B."/>
            <person name="Panabieres F."/>
            <person name="Shan W."/>
            <person name="Tripathy S."/>
            <person name="Grunwald N."/>
            <person name="Machado M."/>
            <person name="Johnson C.S."/>
            <person name="Arredondo F."/>
            <person name="Hong C."/>
            <person name="Coffey M."/>
            <person name="Young S.K."/>
            <person name="Zeng Q."/>
            <person name="Gargeya S."/>
            <person name="Fitzgerald M."/>
            <person name="Abouelleil A."/>
            <person name="Alvarado L."/>
            <person name="Chapman S.B."/>
            <person name="Gainer-Dewar J."/>
            <person name="Goldberg J."/>
            <person name="Griggs A."/>
            <person name="Gujja S."/>
            <person name="Hansen M."/>
            <person name="Howarth C."/>
            <person name="Imamovic A."/>
            <person name="Ireland A."/>
            <person name="Larimer J."/>
            <person name="McCowan C."/>
            <person name="Murphy C."/>
            <person name="Pearson M."/>
            <person name="Poon T.W."/>
            <person name="Priest M."/>
            <person name="Roberts A."/>
            <person name="Saif S."/>
            <person name="Shea T."/>
            <person name="Sykes S."/>
            <person name="Wortman J."/>
            <person name="Nusbaum C."/>
            <person name="Birren B."/>
        </authorList>
    </citation>
    <scope>NUCLEOTIDE SEQUENCE [LARGE SCALE GENOMIC DNA]</scope>
    <source>
        <strain evidence="1 2">P1569</strain>
    </source>
</reference>
<evidence type="ECO:0008006" key="3">
    <source>
        <dbReference type="Google" id="ProtNLM"/>
    </source>
</evidence>
<comment type="caution">
    <text evidence="1">The sequence shown here is derived from an EMBL/GenBank/DDBJ whole genome shotgun (WGS) entry which is preliminary data.</text>
</comment>
<keyword evidence="2" id="KW-1185">Reference proteome</keyword>
<dbReference type="Proteomes" id="UP000018721">
    <property type="component" value="Unassembled WGS sequence"/>
</dbReference>
<dbReference type="eggNOG" id="ENOG502RFMT">
    <property type="taxonomic scope" value="Eukaryota"/>
</dbReference>
<gene>
    <name evidence="1" type="ORF">F443_04712</name>
</gene>
<dbReference type="OrthoDB" id="102467at2759"/>
<dbReference type="HOGENOM" id="CLU_044154_1_0_1"/>
<dbReference type="AlphaFoldDB" id="V9FLV2"/>
<accession>V9FLV2</accession>
<protein>
    <recommendedName>
        <fullName evidence="3">M96 mating-specific protein family</fullName>
    </recommendedName>
</protein>
<evidence type="ECO:0000313" key="1">
    <source>
        <dbReference type="EMBL" id="ETI52061.1"/>
    </source>
</evidence>
<proteinExistence type="predicted"/>
<dbReference type="EMBL" id="ANIZ01000854">
    <property type="protein sequence ID" value="ETI52061.1"/>
    <property type="molecule type" value="Genomic_DNA"/>
</dbReference>
<sequence>MTDSDVEFQTTHNFLEVFDDDELYGDPLMASPVNTSPSSPTTETIIPFPVSKRVRRVTPKEQIDRLQDEIRGLAAHLHAIEAVAVPPHPHSHSRRSELWRIMALRQLEQRRISESESRELREMVKHQIEEAKSLSRILRRRTRIQRLREMLEGNHRNRPNETIPFAVAVQEGEQVFEEMLRDVNDIYQNMDALFTEKGMHSMSCPGRKRQTDNTVLNGVCFELTQHEIMPFGVEKVKDAIWSSLGQLELEGLRSVRGFKTNVQFRKHDSSRDTTTAMVSFFADLSSGRSTSVKIRKVVRRYDEEHRTIFIYRTFMEPNPCNFRKPVGVHAISTLVIEIRYDDPDDDSTLIQSHFTVTRYDEELAAGHRLRLGVNLNISIAVWDEMISRIHDQVESYLVSRASCNPYKMINARSPIV</sequence>
<organism evidence="1 2">
    <name type="scientific">Phytophthora nicotianae P1569</name>
    <dbReference type="NCBI Taxonomy" id="1317065"/>
    <lineage>
        <taxon>Eukaryota</taxon>
        <taxon>Sar</taxon>
        <taxon>Stramenopiles</taxon>
        <taxon>Oomycota</taxon>
        <taxon>Peronosporomycetes</taxon>
        <taxon>Peronosporales</taxon>
        <taxon>Peronosporaceae</taxon>
        <taxon>Phytophthora</taxon>
    </lineage>
</organism>
<dbReference type="PANTHER" id="PTHR35796">
    <property type="entry name" value="HYPOTHETICAL CYTOSOLIC PROTEIN"/>
    <property type="match status" value="1"/>
</dbReference>
<dbReference type="PANTHER" id="PTHR35796:SF3">
    <property type="entry name" value="BHLH DOMAIN-CONTAINING PROTEIN"/>
    <property type="match status" value="1"/>
</dbReference>
<evidence type="ECO:0000313" key="2">
    <source>
        <dbReference type="Proteomes" id="UP000018721"/>
    </source>
</evidence>